<dbReference type="AlphaFoldDB" id="A0A0C1QUB4"/>
<keyword evidence="3" id="KW-1185">Reference proteome</keyword>
<dbReference type="RefSeq" id="WP_038076813.1">
    <property type="nucleotide sequence ID" value="NZ_JHEG04000001.1"/>
</dbReference>
<organism evidence="2">
    <name type="scientific">Tolypothrix bouteillei VB521301</name>
    <dbReference type="NCBI Taxonomy" id="1479485"/>
    <lineage>
        <taxon>Bacteria</taxon>
        <taxon>Bacillati</taxon>
        <taxon>Cyanobacteriota</taxon>
        <taxon>Cyanophyceae</taxon>
        <taxon>Nostocales</taxon>
        <taxon>Tolypothrichaceae</taxon>
        <taxon>Tolypothrix</taxon>
    </lineage>
</organism>
<protein>
    <submittedName>
        <fullName evidence="2">Uncharacterized protein</fullName>
    </submittedName>
</protein>
<dbReference type="EMBL" id="JHEG04000001">
    <property type="protein sequence ID" value="KAF3889134.1"/>
    <property type="molecule type" value="Genomic_DNA"/>
</dbReference>
<proteinExistence type="predicted"/>
<evidence type="ECO:0000313" key="1">
    <source>
        <dbReference type="EMBL" id="KAF3889134.1"/>
    </source>
</evidence>
<dbReference type="Proteomes" id="UP000029738">
    <property type="component" value="Unassembled WGS sequence"/>
</dbReference>
<reference evidence="2" key="1">
    <citation type="journal article" date="2015" name="Genome Announc.">
        <title>Draft Genome Sequence of Tolypothrix boutellei Strain VB521301.</title>
        <authorList>
            <person name="Chandrababunaidu M.M."/>
            <person name="Singh D."/>
            <person name="Sen D."/>
            <person name="Bhan S."/>
            <person name="Das S."/>
            <person name="Gupta A."/>
            <person name="Adhikary S.P."/>
            <person name="Tripathy S."/>
        </authorList>
    </citation>
    <scope>NUCLEOTIDE SEQUENCE</scope>
    <source>
        <strain evidence="2">VB521301</strain>
    </source>
</reference>
<dbReference type="OrthoDB" id="514289at2"/>
<sequence length="105" mass="12328">MTQTKPTRLRSQGRIFPKYSIPPEELDKREAEKHTRVKRYREIFEQASSQLIQDHYNWFIVIDPQSGDYFIDPGEEVAVHKARLKYPNGMVGIMRLNETGTCGRM</sequence>
<accession>A0A0C1QUB4</accession>
<evidence type="ECO:0000313" key="2">
    <source>
        <dbReference type="EMBL" id="KIE07398.1"/>
    </source>
</evidence>
<dbReference type="EMBL" id="JHEG02000059">
    <property type="protein sequence ID" value="KIE07398.1"/>
    <property type="molecule type" value="Genomic_DNA"/>
</dbReference>
<name>A0A0C1QUB4_9CYAN</name>
<evidence type="ECO:0000313" key="3">
    <source>
        <dbReference type="Proteomes" id="UP000029738"/>
    </source>
</evidence>
<dbReference type="STRING" id="1479485.DA73_0240590"/>
<gene>
    <name evidence="2" type="ORF">DA73_0240590</name>
    <name evidence="1" type="ORF">DA73_0400029380</name>
</gene>
<comment type="caution">
    <text evidence="2">The sequence shown here is derived from an EMBL/GenBank/DDBJ whole genome shotgun (WGS) entry which is preliminary data.</text>
</comment>
<reference evidence="1" key="2">
    <citation type="submission" date="2019-11" db="EMBL/GenBank/DDBJ databases">
        <title>Improved Assembly of Tolypothrix boutellei genome.</title>
        <authorList>
            <person name="Sarangi A.N."/>
            <person name="Mukherjee M."/>
            <person name="Ghosh S."/>
            <person name="Singh D."/>
            <person name="Das A."/>
            <person name="Kant S."/>
            <person name="Prusty A."/>
            <person name="Tripathy S."/>
        </authorList>
    </citation>
    <scope>NUCLEOTIDE SEQUENCE</scope>
    <source>
        <strain evidence="1">VB521301</strain>
    </source>
</reference>